<protein>
    <submittedName>
        <fullName evidence="1">Uncharacterized protein</fullName>
    </submittedName>
</protein>
<keyword evidence="2" id="KW-1185">Reference proteome</keyword>
<gene>
    <name evidence="1" type="ORF">NCCP602_00090</name>
</gene>
<evidence type="ECO:0000313" key="2">
    <source>
        <dbReference type="Proteomes" id="UP001498238"/>
    </source>
</evidence>
<evidence type="ECO:0000313" key="1">
    <source>
        <dbReference type="EMBL" id="GAA0034048.1"/>
    </source>
</evidence>
<proteinExistence type="predicted"/>
<comment type="caution">
    <text evidence="1">The sequence shown here is derived from an EMBL/GenBank/DDBJ whole genome shotgun (WGS) entry which is preliminary data.</text>
</comment>
<sequence>MRCLQVSEVAQMRRRVIARSSGSHGGAASAVRRARRGGAGVGQRSLMNEIENVGEGDVGLVYVRLMERTVRRGASESGGAGIGGKGVRELGSSLRDMRIMPARCSGMSRLRMIAAIVHMSTMMQGVSGSWSPVHGMSAQSFAEAAAEPEGSGIPS</sequence>
<organism evidence="1 2">
    <name type="scientific">Brevibacterium metallidurans</name>
    <dbReference type="NCBI Taxonomy" id="1482676"/>
    <lineage>
        <taxon>Bacteria</taxon>
        <taxon>Bacillati</taxon>
        <taxon>Actinomycetota</taxon>
        <taxon>Actinomycetes</taxon>
        <taxon>Micrococcales</taxon>
        <taxon>Brevibacteriaceae</taxon>
        <taxon>Brevibacterium</taxon>
    </lineage>
</organism>
<dbReference type="EMBL" id="BAAAAF010000001">
    <property type="protein sequence ID" value="GAA0034048.1"/>
    <property type="molecule type" value="Genomic_DNA"/>
</dbReference>
<reference evidence="1 2" key="1">
    <citation type="submission" date="2024-01" db="EMBL/GenBank/DDBJ databases">
        <title>Characterization of antibiotic resistant novel bacterial strains and their environmental applications.</title>
        <authorList>
            <person name="Manzoor S."/>
            <person name="Abbas S."/>
            <person name="Arshad M."/>
            <person name="Ahmed I."/>
        </authorList>
    </citation>
    <scope>NUCLEOTIDE SEQUENCE [LARGE SCALE GENOMIC DNA]</scope>
    <source>
        <strain evidence="1 2">NCCP-602</strain>
    </source>
</reference>
<accession>A0ABN0SI95</accession>
<name>A0ABN0SI95_9MICO</name>
<dbReference type="Proteomes" id="UP001498238">
    <property type="component" value="Unassembled WGS sequence"/>
</dbReference>